<dbReference type="PANTHER" id="PTHR43798:SF31">
    <property type="entry name" value="AB HYDROLASE SUPERFAMILY PROTEIN YCLE"/>
    <property type="match status" value="1"/>
</dbReference>
<dbReference type="PANTHER" id="PTHR43798">
    <property type="entry name" value="MONOACYLGLYCEROL LIPASE"/>
    <property type="match status" value="1"/>
</dbReference>
<feature type="compositionally biased region" description="Low complexity" evidence="2">
    <location>
        <begin position="263"/>
        <end position="329"/>
    </location>
</feature>
<evidence type="ECO:0000259" key="3">
    <source>
        <dbReference type="Pfam" id="PF12697"/>
    </source>
</evidence>
<protein>
    <submittedName>
        <fullName evidence="4">Arylesterase</fullName>
    </submittedName>
</protein>
<evidence type="ECO:0000313" key="5">
    <source>
        <dbReference type="Proteomes" id="UP000228945"/>
    </source>
</evidence>
<dbReference type="AlphaFoldDB" id="A0A2D2AT75"/>
<reference evidence="4 5" key="1">
    <citation type="submission" date="2017-10" db="EMBL/GenBank/DDBJ databases">
        <title>Genome sequence of Caulobacter mirabilis FWC38.</title>
        <authorList>
            <person name="Fiebig A."/>
            <person name="Crosson S."/>
        </authorList>
    </citation>
    <scope>NUCLEOTIDE SEQUENCE [LARGE SCALE GENOMIC DNA]</scope>
    <source>
        <strain evidence="4 5">FWC 38</strain>
    </source>
</reference>
<dbReference type="RefSeq" id="WP_099620467.1">
    <property type="nucleotide sequence ID" value="NZ_CP024201.1"/>
</dbReference>
<dbReference type="KEGG" id="cmb:CSW64_01675"/>
<feature type="compositionally biased region" description="Low complexity" evidence="2">
    <location>
        <begin position="344"/>
        <end position="378"/>
    </location>
</feature>
<gene>
    <name evidence="4" type="ORF">CSW64_01675</name>
</gene>
<dbReference type="OrthoDB" id="9814966at2"/>
<name>A0A2D2AT75_9CAUL</name>
<dbReference type="EMBL" id="CP024201">
    <property type="protein sequence ID" value="ATQ41210.1"/>
    <property type="molecule type" value="Genomic_DNA"/>
</dbReference>
<sequence>MTTIIMVHGVSGTAEGFSRLAPAFRDKGWRVETPTLRPDKRTLEAPPADLPKLRLKDYVDDVEALARAIEAETGVAPVLFGHSMGGLLVQKVLERGVGRAGVLITPASPAGARSGGSFAQAFTFANVLFSGKPETKAHKIWKTGFSWGVLNCVPQAKHAGIYAGIVYDSGGVYEDLAYPDRDPSKTAYIDENRITAPILVIGGGRDRATPIGDVRKVGEKYARVGGELRIYPENGHWIVDEPGTDQVIADIAAWLEKKDLTPAKPTAAKTAAPARSKAAPAAAPAEAAPAAKATAAKPKAAKPKAAPAPKAAAASAAKAAPPAKAAPTAKPKPKPSPKAPPAKPKTAAPAKTASKPVAKAPAKAAAAKAPAKPAAKAKTTVRKPKSS</sequence>
<evidence type="ECO:0000256" key="1">
    <source>
        <dbReference type="ARBA" id="ARBA00022801"/>
    </source>
</evidence>
<dbReference type="InterPro" id="IPR050266">
    <property type="entry name" value="AB_hydrolase_sf"/>
</dbReference>
<dbReference type="GO" id="GO:0016020">
    <property type="term" value="C:membrane"/>
    <property type="evidence" value="ECO:0007669"/>
    <property type="project" value="TreeGrafter"/>
</dbReference>
<dbReference type="Proteomes" id="UP000228945">
    <property type="component" value="Chromosome"/>
</dbReference>
<dbReference type="Gene3D" id="3.40.50.1820">
    <property type="entry name" value="alpha/beta hydrolase"/>
    <property type="match status" value="1"/>
</dbReference>
<evidence type="ECO:0000256" key="2">
    <source>
        <dbReference type="SAM" id="MobiDB-lite"/>
    </source>
</evidence>
<feature type="domain" description="AB hydrolase-1" evidence="3">
    <location>
        <begin position="4"/>
        <end position="242"/>
    </location>
</feature>
<feature type="compositionally biased region" description="Pro residues" evidence="2">
    <location>
        <begin position="334"/>
        <end position="343"/>
    </location>
</feature>
<dbReference type="InterPro" id="IPR029058">
    <property type="entry name" value="AB_hydrolase_fold"/>
</dbReference>
<keyword evidence="1" id="KW-0378">Hydrolase</keyword>
<dbReference type="GO" id="GO:0016787">
    <property type="term" value="F:hydrolase activity"/>
    <property type="evidence" value="ECO:0007669"/>
    <property type="project" value="UniProtKB-KW"/>
</dbReference>
<keyword evidence="5" id="KW-1185">Reference proteome</keyword>
<organism evidence="4 5">
    <name type="scientific">Caulobacter mirabilis</name>
    <dbReference type="NCBI Taxonomy" id="69666"/>
    <lineage>
        <taxon>Bacteria</taxon>
        <taxon>Pseudomonadati</taxon>
        <taxon>Pseudomonadota</taxon>
        <taxon>Alphaproteobacteria</taxon>
        <taxon>Caulobacterales</taxon>
        <taxon>Caulobacteraceae</taxon>
        <taxon>Caulobacter</taxon>
    </lineage>
</organism>
<accession>A0A2D2AT75</accession>
<evidence type="ECO:0000313" key="4">
    <source>
        <dbReference type="EMBL" id="ATQ41210.1"/>
    </source>
</evidence>
<dbReference type="Pfam" id="PF12697">
    <property type="entry name" value="Abhydrolase_6"/>
    <property type="match status" value="1"/>
</dbReference>
<proteinExistence type="predicted"/>
<dbReference type="InterPro" id="IPR000073">
    <property type="entry name" value="AB_hydrolase_1"/>
</dbReference>
<feature type="region of interest" description="Disordered" evidence="2">
    <location>
        <begin position="263"/>
        <end position="387"/>
    </location>
</feature>
<dbReference type="SUPFAM" id="SSF53474">
    <property type="entry name" value="alpha/beta-Hydrolases"/>
    <property type="match status" value="1"/>
</dbReference>